<proteinExistence type="predicted"/>
<reference evidence="2 3" key="1">
    <citation type="submission" date="2021-05" db="EMBL/GenBank/DDBJ databases">
        <title>The draft genome of Geobacter pelophilus DSM 12255.</title>
        <authorList>
            <person name="Xu Z."/>
            <person name="Masuda Y."/>
            <person name="Itoh H."/>
            <person name="Senoo K."/>
        </authorList>
    </citation>
    <scope>NUCLEOTIDE SEQUENCE [LARGE SCALE GENOMIC DNA]</scope>
    <source>
        <strain evidence="2 3">DSM 12255</strain>
    </source>
</reference>
<evidence type="ECO:0000313" key="3">
    <source>
        <dbReference type="Proteomes" id="UP000811899"/>
    </source>
</evidence>
<dbReference type="AlphaFoldDB" id="A0AAW4LE38"/>
<sequence>MKDKGKNAAHQKTFKAKNPSINTAVSAEARSRFDDLCKEHGLGVRAMLEELIFGGVAGKEPGVTVVRKPKGKGVIEAERLLELCGNDAGKAKKTLLEKLKADNPGFTTNSKAPKNQEGGEHYEAYKRYGAVTRQLSNKANA</sequence>
<name>A0AAW4LE38_9BACT</name>
<evidence type="ECO:0000256" key="1">
    <source>
        <dbReference type="SAM" id="MobiDB-lite"/>
    </source>
</evidence>
<dbReference type="Proteomes" id="UP000811899">
    <property type="component" value="Unassembled WGS sequence"/>
</dbReference>
<protein>
    <submittedName>
        <fullName evidence="2">Uncharacterized protein</fullName>
    </submittedName>
</protein>
<dbReference type="EMBL" id="JAHCVJ010000010">
    <property type="protein sequence ID" value="MBT0666279.1"/>
    <property type="molecule type" value="Genomic_DNA"/>
</dbReference>
<feature type="region of interest" description="Disordered" evidence="1">
    <location>
        <begin position="1"/>
        <end position="20"/>
    </location>
</feature>
<evidence type="ECO:0000313" key="2">
    <source>
        <dbReference type="EMBL" id="MBT0666279.1"/>
    </source>
</evidence>
<keyword evidence="3" id="KW-1185">Reference proteome</keyword>
<comment type="caution">
    <text evidence="2">The sequence shown here is derived from an EMBL/GenBank/DDBJ whole genome shotgun (WGS) entry which is preliminary data.</text>
</comment>
<accession>A0AAW4LE38</accession>
<dbReference type="RefSeq" id="WP_214173053.1">
    <property type="nucleotide sequence ID" value="NZ_JAHCVJ010000010.1"/>
</dbReference>
<gene>
    <name evidence="2" type="ORF">KI809_18365</name>
</gene>
<organism evidence="2 3">
    <name type="scientific">Geoanaerobacter pelophilus</name>
    <dbReference type="NCBI Taxonomy" id="60036"/>
    <lineage>
        <taxon>Bacteria</taxon>
        <taxon>Pseudomonadati</taxon>
        <taxon>Thermodesulfobacteriota</taxon>
        <taxon>Desulfuromonadia</taxon>
        <taxon>Geobacterales</taxon>
        <taxon>Geobacteraceae</taxon>
        <taxon>Geoanaerobacter</taxon>
    </lineage>
</organism>
<feature type="region of interest" description="Disordered" evidence="1">
    <location>
        <begin position="102"/>
        <end position="122"/>
    </location>
</feature>